<gene>
    <name evidence="4" type="ORF">FHS13_003784</name>
</gene>
<evidence type="ECO:0000313" key="5">
    <source>
        <dbReference type="Proteomes" id="UP000536604"/>
    </source>
</evidence>
<accession>A0A841IZC5</accession>
<keyword evidence="1" id="KW-0862">Zinc</keyword>
<evidence type="ECO:0000256" key="2">
    <source>
        <dbReference type="SAM" id="MobiDB-lite"/>
    </source>
</evidence>
<sequence length="439" mass="46938">MSDRWSTDDVWALAPDASSRKAALKVAKDGSWPQRGAVAAEAGGTAAVWGECKGSGSKPYLSAVHLDDPAGPGYKCSCPSRKIPCKHVLGLLALWAGGEVADREDRPEWVAKWLGGRAARKERAAGTASKPVDPEKAAATLRKREEAVGAGMDELGLWLRDQIDAGLAEVPKHGYGHWDRMAKRLVDAKAGAAATLVTDMPSEARGDHWPERVLERFALLHLLVEGFRAGDAAGPRVRGAVRARAGITTRVEEVLADGERVRDTWQVLGMSSSFKEQTTTRRVWLRGRRTGRVALSLSHARGEQAPPTPFRSACETDTELAFYPDGHRAAPAEPPEMRPSGPPPGSSVPEALDAFAAALAEDPWLDAWPVVLADAVPARDGGWFLADASGNALPLESGDPWEFLAVTGGRPSTVAAEWSPRTGLSPLTVWDRNGKAVSL</sequence>
<dbReference type="AlphaFoldDB" id="A0A841IZC5"/>
<dbReference type="EMBL" id="JACHJO010000012">
    <property type="protein sequence ID" value="MBB6121805.1"/>
    <property type="molecule type" value="Genomic_DNA"/>
</dbReference>
<keyword evidence="5" id="KW-1185">Reference proteome</keyword>
<keyword evidence="1" id="KW-0479">Metal-binding</keyword>
<proteinExistence type="predicted"/>
<reference evidence="4 5" key="1">
    <citation type="submission" date="2020-08" db="EMBL/GenBank/DDBJ databases">
        <title>Genomic Encyclopedia of Type Strains, Phase III (KMG-III): the genomes of soil and plant-associated and newly described type strains.</title>
        <authorList>
            <person name="Whitman W."/>
        </authorList>
    </citation>
    <scope>NUCLEOTIDE SEQUENCE [LARGE SCALE GENOMIC DNA]</scope>
    <source>
        <strain evidence="4 5">CECT 8712</strain>
    </source>
</reference>
<evidence type="ECO:0000259" key="3">
    <source>
        <dbReference type="PROSITE" id="PS50966"/>
    </source>
</evidence>
<dbReference type="Pfam" id="PF04434">
    <property type="entry name" value="SWIM"/>
    <property type="match status" value="1"/>
</dbReference>
<feature type="domain" description="SWIM-type" evidence="3">
    <location>
        <begin position="60"/>
        <end position="96"/>
    </location>
</feature>
<comment type="caution">
    <text evidence="4">The sequence shown here is derived from an EMBL/GenBank/DDBJ whole genome shotgun (WGS) entry which is preliminary data.</text>
</comment>
<organism evidence="4 5">
    <name type="scientific">Nocardiopsis algeriensis</name>
    <dbReference type="NCBI Taxonomy" id="1478215"/>
    <lineage>
        <taxon>Bacteria</taxon>
        <taxon>Bacillati</taxon>
        <taxon>Actinomycetota</taxon>
        <taxon>Actinomycetes</taxon>
        <taxon>Streptosporangiales</taxon>
        <taxon>Nocardiopsidaceae</taxon>
        <taxon>Nocardiopsis</taxon>
    </lineage>
</organism>
<dbReference type="PROSITE" id="PS50966">
    <property type="entry name" value="ZF_SWIM"/>
    <property type="match status" value="1"/>
</dbReference>
<feature type="region of interest" description="Disordered" evidence="2">
    <location>
        <begin position="327"/>
        <end position="348"/>
    </location>
</feature>
<evidence type="ECO:0000256" key="1">
    <source>
        <dbReference type="PROSITE-ProRule" id="PRU00325"/>
    </source>
</evidence>
<evidence type="ECO:0000313" key="4">
    <source>
        <dbReference type="EMBL" id="MBB6121805.1"/>
    </source>
</evidence>
<dbReference type="Proteomes" id="UP000536604">
    <property type="component" value="Unassembled WGS sequence"/>
</dbReference>
<keyword evidence="1" id="KW-0863">Zinc-finger</keyword>
<name>A0A841IZC5_9ACTN</name>
<dbReference type="GO" id="GO:0008270">
    <property type="term" value="F:zinc ion binding"/>
    <property type="evidence" value="ECO:0007669"/>
    <property type="project" value="UniProtKB-KW"/>
</dbReference>
<dbReference type="InterPro" id="IPR007527">
    <property type="entry name" value="Znf_SWIM"/>
</dbReference>
<protein>
    <recommendedName>
        <fullName evidence="3">SWIM-type domain-containing protein</fullName>
    </recommendedName>
</protein>